<accession>Q0CQ79</accession>
<dbReference type="HOGENOM" id="CLU_023741_0_0_1"/>
<keyword evidence="2" id="KW-0472">Membrane</keyword>
<dbReference type="OMA" id="CCKRWRR"/>
<dbReference type="Proteomes" id="UP000007963">
    <property type="component" value="Unassembled WGS sequence"/>
</dbReference>
<protein>
    <submittedName>
        <fullName evidence="3">Uncharacterized protein</fullName>
    </submittedName>
</protein>
<feature type="region of interest" description="Disordered" evidence="1">
    <location>
        <begin position="448"/>
        <end position="471"/>
    </location>
</feature>
<sequence>MRAYVFKSIQLAAVVISRTRAKNGFTLGEAALQCSFSTCSMAEAVASNSYGICDAVSGAARGTHSTITATVVAVTRTTTTMPPVTTAPSSTMSNSTRSSKGEHTSVRLTSFQSPLTVTTATQDPSSTTSADATPPQGTSSGSRLNAGAVIGVSVASGVSGFFILGVIIFFCCRKMRRNKERSSFFEIGGLMSEPSNFTLPTRPTPSPEPPSHAVREISRPLPPLQRPAPHPTLTVTSPEHDYDEDRRGYGTLGKTAFAYSSTSDLNASPTQSSPRTVSDLLPDKPGLYPEPLRWSQHKSPRPNSGETLFEEDAARPRSILGAPNRPQNFSVPDRQWSRPAVVGLPVNPRAMMHGFRGPGNGALPQGHDYRRKPVFANAGEKLQHPRQADVCQPTYGYPDRPYDYIGDYWDNTGGYSDHSAPSSSQSAARRSFHAPVDYVEDHFETININDHSEPRRTSRHSGSFKPLPPVREVRTPVNNAAQRADYFDENAPVQYPRTPLPGAVSSNREIISRPRIVRQDDIKRVHIRRGKPQSKASAVPYSPEDYWLGRDGGSPSRLRPYDQHRMSGGYRQPPYKLGRVPPKKSSPLDSDPRRARGARGDFPGFPGERKSDGTQGW</sequence>
<evidence type="ECO:0000313" key="4">
    <source>
        <dbReference type="Proteomes" id="UP000007963"/>
    </source>
</evidence>
<feature type="compositionally biased region" description="Basic and acidic residues" evidence="1">
    <location>
        <begin position="238"/>
        <end position="248"/>
    </location>
</feature>
<feature type="region of interest" description="Disordered" evidence="1">
    <location>
        <begin position="522"/>
        <end position="617"/>
    </location>
</feature>
<dbReference type="OrthoDB" id="3946741at2759"/>
<feature type="compositionally biased region" description="Polar residues" evidence="1">
    <location>
        <begin position="262"/>
        <end position="276"/>
    </location>
</feature>
<proteinExistence type="predicted"/>
<organism evidence="3 4">
    <name type="scientific">Aspergillus terreus (strain NIH 2624 / FGSC A1156)</name>
    <dbReference type="NCBI Taxonomy" id="341663"/>
    <lineage>
        <taxon>Eukaryota</taxon>
        <taxon>Fungi</taxon>
        <taxon>Dikarya</taxon>
        <taxon>Ascomycota</taxon>
        <taxon>Pezizomycotina</taxon>
        <taxon>Eurotiomycetes</taxon>
        <taxon>Eurotiomycetidae</taxon>
        <taxon>Eurotiales</taxon>
        <taxon>Aspergillaceae</taxon>
        <taxon>Aspergillus</taxon>
        <taxon>Aspergillus subgen. Circumdati</taxon>
    </lineage>
</organism>
<reference evidence="4" key="1">
    <citation type="submission" date="2005-09" db="EMBL/GenBank/DDBJ databases">
        <title>Annotation of the Aspergillus terreus NIH2624 genome.</title>
        <authorList>
            <person name="Birren B.W."/>
            <person name="Lander E.S."/>
            <person name="Galagan J.E."/>
            <person name="Nusbaum C."/>
            <person name="Devon K."/>
            <person name="Henn M."/>
            <person name="Ma L.-J."/>
            <person name="Jaffe D.B."/>
            <person name="Butler J."/>
            <person name="Alvarez P."/>
            <person name="Gnerre S."/>
            <person name="Grabherr M."/>
            <person name="Kleber M."/>
            <person name="Mauceli E.W."/>
            <person name="Brockman W."/>
            <person name="Rounsley S."/>
            <person name="Young S.K."/>
            <person name="LaButti K."/>
            <person name="Pushparaj V."/>
            <person name="DeCaprio D."/>
            <person name="Crawford M."/>
            <person name="Koehrsen M."/>
            <person name="Engels R."/>
            <person name="Montgomery P."/>
            <person name="Pearson M."/>
            <person name="Howarth C."/>
            <person name="Larson L."/>
            <person name="Luoma S."/>
            <person name="White J."/>
            <person name="Alvarado L."/>
            <person name="Kodira C.D."/>
            <person name="Zeng Q."/>
            <person name="Oleary S."/>
            <person name="Yandava C."/>
            <person name="Denning D.W."/>
            <person name="Nierman W.C."/>
            <person name="Milne T."/>
            <person name="Madden K."/>
        </authorList>
    </citation>
    <scope>NUCLEOTIDE SEQUENCE [LARGE SCALE GENOMIC DNA]</scope>
    <source>
        <strain evidence="4">NIH 2624 / FGSC A1156</strain>
    </source>
</reference>
<dbReference type="VEuPathDB" id="FungiDB:ATEG_04155"/>
<feature type="transmembrane region" description="Helical" evidence="2">
    <location>
        <begin position="148"/>
        <end position="172"/>
    </location>
</feature>
<feature type="region of interest" description="Disordered" evidence="1">
    <location>
        <begin position="79"/>
        <end position="143"/>
    </location>
</feature>
<evidence type="ECO:0000256" key="2">
    <source>
        <dbReference type="SAM" id="Phobius"/>
    </source>
</evidence>
<feature type="region of interest" description="Disordered" evidence="1">
    <location>
        <begin position="192"/>
        <end position="249"/>
    </location>
</feature>
<feature type="compositionally biased region" description="Pro residues" evidence="1">
    <location>
        <begin position="220"/>
        <end position="230"/>
    </location>
</feature>
<name>Q0CQ79_ASPTN</name>
<dbReference type="RefSeq" id="XP_001213333.1">
    <property type="nucleotide sequence ID" value="XM_001213333.1"/>
</dbReference>
<dbReference type="GeneID" id="4318676"/>
<feature type="compositionally biased region" description="Low complexity" evidence="1">
    <location>
        <begin position="79"/>
        <end position="98"/>
    </location>
</feature>
<evidence type="ECO:0000256" key="1">
    <source>
        <dbReference type="SAM" id="MobiDB-lite"/>
    </source>
</evidence>
<dbReference type="EMBL" id="CH476598">
    <property type="protein sequence ID" value="EAU35957.1"/>
    <property type="molecule type" value="Genomic_DNA"/>
</dbReference>
<gene>
    <name evidence="3" type="ORF">ATEG_04155</name>
</gene>
<dbReference type="AlphaFoldDB" id="Q0CQ79"/>
<feature type="compositionally biased region" description="Polar residues" evidence="1">
    <location>
        <begin position="106"/>
        <end position="143"/>
    </location>
</feature>
<keyword evidence="2" id="KW-1133">Transmembrane helix</keyword>
<dbReference type="eggNOG" id="ENOG502S2Z9">
    <property type="taxonomic scope" value="Eukaryota"/>
</dbReference>
<feature type="compositionally biased region" description="Basic and acidic residues" evidence="1">
    <location>
        <begin position="607"/>
        <end position="617"/>
    </location>
</feature>
<evidence type="ECO:0000313" key="3">
    <source>
        <dbReference type="EMBL" id="EAU35957.1"/>
    </source>
</evidence>
<feature type="region of interest" description="Disordered" evidence="1">
    <location>
        <begin position="262"/>
        <end position="309"/>
    </location>
</feature>
<keyword evidence="2" id="KW-0812">Transmembrane</keyword>
<dbReference type="STRING" id="341663.Q0CQ79"/>